<comment type="caution">
    <text evidence="2">The sequence shown here is derived from an EMBL/GenBank/DDBJ whole genome shotgun (WGS) entry which is preliminary data.</text>
</comment>
<name>A0A167WEX9_9HYPO</name>
<evidence type="ECO:0008006" key="4">
    <source>
        <dbReference type="Google" id="ProtNLM"/>
    </source>
</evidence>
<feature type="signal peptide" evidence="1">
    <location>
        <begin position="1"/>
        <end position="29"/>
    </location>
</feature>
<organism evidence="2 3">
    <name type="scientific">Niveomyces insectorum RCEF 264</name>
    <dbReference type="NCBI Taxonomy" id="1081102"/>
    <lineage>
        <taxon>Eukaryota</taxon>
        <taxon>Fungi</taxon>
        <taxon>Dikarya</taxon>
        <taxon>Ascomycota</taxon>
        <taxon>Pezizomycotina</taxon>
        <taxon>Sordariomycetes</taxon>
        <taxon>Hypocreomycetidae</taxon>
        <taxon>Hypocreales</taxon>
        <taxon>Cordycipitaceae</taxon>
        <taxon>Niveomyces</taxon>
    </lineage>
</organism>
<keyword evidence="1" id="KW-0732">Signal</keyword>
<protein>
    <recommendedName>
        <fullName evidence="4">Concanavalin A-like lectin/glucanase, subgroup</fullName>
    </recommendedName>
</protein>
<evidence type="ECO:0000313" key="2">
    <source>
        <dbReference type="EMBL" id="OAA63699.1"/>
    </source>
</evidence>
<proteinExistence type="predicted"/>
<evidence type="ECO:0000256" key="1">
    <source>
        <dbReference type="SAM" id="SignalP"/>
    </source>
</evidence>
<reference evidence="2 3" key="1">
    <citation type="journal article" date="2016" name="Genome Biol. Evol.">
        <title>Divergent and convergent evolution of fungal pathogenicity.</title>
        <authorList>
            <person name="Shang Y."/>
            <person name="Xiao G."/>
            <person name="Zheng P."/>
            <person name="Cen K."/>
            <person name="Zhan S."/>
            <person name="Wang C."/>
        </authorList>
    </citation>
    <scope>NUCLEOTIDE SEQUENCE [LARGE SCALE GENOMIC DNA]</scope>
    <source>
        <strain evidence="2 3">RCEF 264</strain>
    </source>
</reference>
<accession>A0A167WEX9</accession>
<keyword evidence="3" id="KW-1185">Reference proteome</keyword>
<gene>
    <name evidence="2" type="ORF">SPI_03862</name>
</gene>
<dbReference type="AlphaFoldDB" id="A0A167WEX9"/>
<dbReference type="Proteomes" id="UP000076874">
    <property type="component" value="Unassembled WGS sequence"/>
</dbReference>
<dbReference type="EMBL" id="AZHD01000005">
    <property type="protein sequence ID" value="OAA63699.1"/>
    <property type="molecule type" value="Genomic_DNA"/>
</dbReference>
<evidence type="ECO:0000313" key="3">
    <source>
        <dbReference type="Proteomes" id="UP000076874"/>
    </source>
</evidence>
<sequence>MPRPARTTAALVGAVFLGAAGLLPTAAAAAAVPNVTVVPLRTGTCFDWPGWQNDLDRIDITAPVTITIDQAENGTVNGLVASSTDYSWPPFDANDTTGHWNFTALTFDLRSREYAKMLFFCIDGVMKVYNGLAPPSITINRDWHNGFLMETYAANSTTGNTVAGYEVEVYRHVDPATNKTLPGVFLGALNQTTWGFHTGEDDASFYEARLEGLPLDPNTLPRAGYQPTFSGFLRVDRI</sequence>
<dbReference type="OrthoDB" id="5241269at2759"/>
<feature type="chain" id="PRO_5007893913" description="Concanavalin A-like lectin/glucanase, subgroup" evidence="1">
    <location>
        <begin position="30"/>
        <end position="238"/>
    </location>
</feature>